<name>A0AAD6ZN60_9AGAR</name>
<gene>
    <name evidence="1" type="ORF">DFH08DRAFT_1084224</name>
</gene>
<comment type="caution">
    <text evidence="1">The sequence shown here is derived from an EMBL/GenBank/DDBJ whole genome shotgun (WGS) entry which is preliminary data.</text>
</comment>
<organism evidence="1 2">
    <name type="scientific">Mycena albidolilacea</name>
    <dbReference type="NCBI Taxonomy" id="1033008"/>
    <lineage>
        <taxon>Eukaryota</taxon>
        <taxon>Fungi</taxon>
        <taxon>Dikarya</taxon>
        <taxon>Basidiomycota</taxon>
        <taxon>Agaricomycotina</taxon>
        <taxon>Agaricomycetes</taxon>
        <taxon>Agaricomycetidae</taxon>
        <taxon>Agaricales</taxon>
        <taxon>Marasmiineae</taxon>
        <taxon>Mycenaceae</taxon>
        <taxon>Mycena</taxon>
    </lineage>
</organism>
<evidence type="ECO:0000313" key="2">
    <source>
        <dbReference type="Proteomes" id="UP001218218"/>
    </source>
</evidence>
<proteinExistence type="predicted"/>
<dbReference type="AlphaFoldDB" id="A0AAD6ZN60"/>
<reference evidence="1" key="1">
    <citation type="submission" date="2023-03" db="EMBL/GenBank/DDBJ databases">
        <title>Massive genome expansion in bonnet fungi (Mycena s.s.) driven by repeated elements and novel gene families across ecological guilds.</title>
        <authorList>
            <consortium name="Lawrence Berkeley National Laboratory"/>
            <person name="Harder C.B."/>
            <person name="Miyauchi S."/>
            <person name="Viragh M."/>
            <person name="Kuo A."/>
            <person name="Thoen E."/>
            <person name="Andreopoulos B."/>
            <person name="Lu D."/>
            <person name="Skrede I."/>
            <person name="Drula E."/>
            <person name="Henrissat B."/>
            <person name="Morin E."/>
            <person name="Kohler A."/>
            <person name="Barry K."/>
            <person name="LaButti K."/>
            <person name="Morin E."/>
            <person name="Salamov A."/>
            <person name="Lipzen A."/>
            <person name="Mereny Z."/>
            <person name="Hegedus B."/>
            <person name="Baldrian P."/>
            <person name="Stursova M."/>
            <person name="Weitz H."/>
            <person name="Taylor A."/>
            <person name="Grigoriev I.V."/>
            <person name="Nagy L.G."/>
            <person name="Martin F."/>
            <person name="Kauserud H."/>
        </authorList>
    </citation>
    <scope>NUCLEOTIDE SEQUENCE</scope>
    <source>
        <strain evidence="1">CBHHK002</strain>
    </source>
</reference>
<protein>
    <submittedName>
        <fullName evidence="1">Uncharacterized protein</fullName>
    </submittedName>
</protein>
<dbReference type="Proteomes" id="UP001218218">
    <property type="component" value="Unassembled WGS sequence"/>
</dbReference>
<keyword evidence="2" id="KW-1185">Reference proteome</keyword>
<evidence type="ECO:0000313" key="1">
    <source>
        <dbReference type="EMBL" id="KAJ7330475.1"/>
    </source>
</evidence>
<sequence length="105" mass="11321">MSASSKRALTDARVDSLLLSSSQTKPLSVLSSPRPAYVSLQVPPRRCNLTYLPGLASVGDATRRRAEPLVRNSFPAHPYRDAGPSAPPPRYILCPSSSFCGLHMV</sequence>
<dbReference type="EMBL" id="JARIHO010000037">
    <property type="protein sequence ID" value="KAJ7330475.1"/>
    <property type="molecule type" value="Genomic_DNA"/>
</dbReference>
<accession>A0AAD6ZN60</accession>